<evidence type="ECO:0000313" key="2">
    <source>
        <dbReference type="EMBL" id="SFE89828.1"/>
    </source>
</evidence>
<dbReference type="GO" id="GO:0004343">
    <property type="term" value="F:glucosamine 6-phosphate N-acetyltransferase activity"/>
    <property type="evidence" value="ECO:0007669"/>
    <property type="project" value="TreeGrafter"/>
</dbReference>
<dbReference type="AlphaFoldDB" id="A0A1I2EBG3"/>
<dbReference type="PANTHER" id="PTHR13355">
    <property type="entry name" value="GLUCOSAMINE 6-PHOSPHATE N-ACETYLTRANSFERASE"/>
    <property type="match status" value="1"/>
</dbReference>
<accession>A0A1I2EBG3</accession>
<feature type="domain" description="N-acetyltransferase" evidence="1">
    <location>
        <begin position="12"/>
        <end position="160"/>
    </location>
</feature>
<dbReference type="CDD" id="cd04301">
    <property type="entry name" value="NAT_SF"/>
    <property type="match status" value="1"/>
</dbReference>
<dbReference type="PROSITE" id="PS51186">
    <property type="entry name" value="GNAT"/>
    <property type="match status" value="1"/>
</dbReference>
<keyword evidence="2" id="KW-0012">Acyltransferase</keyword>
<dbReference type="EMBL" id="FONZ01000001">
    <property type="protein sequence ID" value="SFE89828.1"/>
    <property type="molecule type" value="Genomic_DNA"/>
</dbReference>
<dbReference type="InterPro" id="IPR000182">
    <property type="entry name" value="GNAT_dom"/>
</dbReference>
<protein>
    <submittedName>
        <fullName evidence="2">Predicted N-acyltransferase, GNAT family</fullName>
    </submittedName>
</protein>
<dbReference type="Proteomes" id="UP000198520">
    <property type="component" value="Unassembled WGS sequence"/>
</dbReference>
<reference evidence="3" key="1">
    <citation type="submission" date="2016-10" db="EMBL/GenBank/DDBJ databases">
        <authorList>
            <person name="Varghese N."/>
            <person name="Submissions S."/>
        </authorList>
    </citation>
    <scope>NUCLEOTIDE SEQUENCE [LARGE SCALE GENOMIC DNA]</scope>
    <source>
        <strain evidence="3">DSM 19083</strain>
    </source>
</reference>
<dbReference type="InterPro" id="IPR039143">
    <property type="entry name" value="GNPNAT1-like"/>
</dbReference>
<keyword evidence="3" id="KW-1185">Reference proteome</keyword>
<dbReference type="Pfam" id="PF00583">
    <property type="entry name" value="Acetyltransf_1"/>
    <property type="match status" value="1"/>
</dbReference>
<dbReference type="InterPro" id="IPR016181">
    <property type="entry name" value="Acyl_CoA_acyltransferase"/>
</dbReference>
<organism evidence="2 3">
    <name type="scientific">Flavimobilis marinus</name>
    <dbReference type="NCBI Taxonomy" id="285351"/>
    <lineage>
        <taxon>Bacteria</taxon>
        <taxon>Bacillati</taxon>
        <taxon>Actinomycetota</taxon>
        <taxon>Actinomycetes</taxon>
        <taxon>Micrococcales</taxon>
        <taxon>Jonesiaceae</taxon>
        <taxon>Flavimobilis</taxon>
    </lineage>
</organism>
<dbReference type="PANTHER" id="PTHR13355:SF11">
    <property type="entry name" value="GLUCOSAMINE 6-PHOSPHATE N-ACETYLTRANSFERASE"/>
    <property type="match status" value="1"/>
</dbReference>
<dbReference type="RefSeq" id="WP_229828236.1">
    <property type="nucleotide sequence ID" value="NZ_BNAN01000001.1"/>
</dbReference>
<dbReference type="STRING" id="285351.SAMN04488035_0973"/>
<evidence type="ECO:0000259" key="1">
    <source>
        <dbReference type="PROSITE" id="PS51186"/>
    </source>
</evidence>
<dbReference type="Gene3D" id="3.40.630.30">
    <property type="match status" value="1"/>
</dbReference>
<sequence>MTEERHGAPGSYVVEHVTTSAQLEECYAIRMEVFVAEQQVPAEEELDDLDVAPTTTHLLVRGPGGEAVATGRLLTDPAHPDVVHVGRVAVRRVARGTGVGRHLMEALHERARALPVPARRVELSAQEQALAFYQRLGYAIGEARYLDAGIWHRDAWLELADGSGSVGRGA</sequence>
<name>A0A1I2EBG3_9MICO</name>
<keyword evidence="2" id="KW-0808">Transferase</keyword>
<gene>
    <name evidence="2" type="ORF">SAMN04488035_0973</name>
</gene>
<evidence type="ECO:0000313" key="3">
    <source>
        <dbReference type="Proteomes" id="UP000198520"/>
    </source>
</evidence>
<proteinExistence type="predicted"/>
<dbReference type="SUPFAM" id="SSF55729">
    <property type="entry name" value="Acyl-CoA N-acyltransferases (Nat)"/>
    <property type="match status" value="1"/>
</dbReference>